<dbReference type="PANTHER" id="PTHR12001:SF69">
    <property type="entry name" value="ALL TRANS-POLYPRENYL-DIPHOSPHATE SYNTHASE PDSS1"/>
    <property type="match status" value="1"/>
</dbReference>
<dbReference type="GO" id="GO:0106350">
    <property type="term" value="F:all-trans-octaprenyl-diphosphate synthase activity"/>
    <property type="evidence" value="ECO:0007669"/>
    <property type="project" value="UniProtKB-EC"/>
</dbReference>
<keyword evidence="3 12" id="KW-0808">Transferase</keyword>
<dbReference type="EC" id="2.5.1.90" evidence="8"/>
<name>A0A316FRV2_9GAMM</name>
<evidence type="ECO:0000256" key="4">
    <source>
        <dbReference type="ARBA" id="ARBA00022723"/>
    </source>
</evidence>
<organism evidence="13 14">
    <name type="scientific">Pleionea mediterranea</name>
    <dbReference type="NCBI Taxonomy" id="523701"/>
    <lineage>
        <taxon>Bacteria</taxon>
        <taxon>Pseudomonadati</taxon>
        <taxon>Pseudomonadota</taxon>
        <taxon>Gammaproteobacteria</taxon>
        <taxon>Oceanospirillales</taxon>
        <taxon>Pleioneaceae</taxon>
        <taxon>Pleionea</taxon>
    </lineage>
</organism>
<dbReference type="SFLD" id="SFLDS00005">
    <property type="entry name" value="Isoprenoid_Synthase_Type_I"/>
    <property type="match status" value="1"/>
</dbReference>
<evidence type="ECO:0000256" key="8">
    <source>
        <dbReference type="ARBA" id="ARBA00066511"/>
    </source>
</evidence>
<dbReference type="InterPro" id="IPR008949">
    <property type="entry name" value="Isoprenoid_synthase_dom_sf"/>
</dbReference>
<comment type="cofactor">
    <cofactor evidence="1">
        <name>Mg(2+)</name>
        <dbReference type="ChEBI" id="CHEBI:18420"/>
    </cofactor>
</comment>
<evidence type="ECO:0000256" key="3">
    <source>
        <dbReference type="ARBA" id="ARBA00022679"/>
    </source>
</evidence>
<evidence type="ECO:0000256" key="2">
    <source>
        <dbReference type="ARBA" id="ARBA00006706"/>
    </source>
</evidence>
<keyword evidence="4" id="KW-0479">Metal-binding</keyword>
<dbReference type="Pfam" id="PF00348">
    <property type="entry name" value="polyprenyl_synt"/>
    <property type="match status" value="1"/>
</dbReference>
<dbReference type="PROSITE" id="PS00444">
    <property type="entry name" value="POLYPRENYL_SYNTHASE_2"/>
    <property type="match status" value="1"/>
</dbReference>
<evidence type="ECO:0000256" key="9">
    <source>
        <dbReference type="ARBA" id="ARBA00072473"/>
    </source>
</evidence>
<dbReference type="EMBL" id="QGGU01000006">
    <property type="protein sequence ID" value="PWK50902.1"/>
    <property type="molecule type" value="Genomic_DNA"/>
</dbReference>
<evidence type="ECO:0000256" key="12">
    <source>
        <dbReference type="RuleBase" id="RU004466"/>
    </source>
</evidence>
<evidence type="ECO:0000256" key="10">
    <source>
        <dbReference type="ARBA" id="ARBA00079637"/>
    </source>
</evidence>
<dbReference type="InterPro" id="IPR033749">
    <property type="entry name" value="Polyprenyl_synt_CS"/>
</dbReference>
<dbReference type="RefSeq" id="WP_109763560.1">
    <property type="nucleotide sequence ID" value="NZ_QGGU01000006.1"/>
</dbReference>
<gene>
    <name evidence="13" type="ORF">C8D97_106195</name>
</gene>
<accession>A0A316FRV2</accession>
<evidence type="ECO:0000256" key="1">
    <source>
        <dbReference type="ARBA" id="ARBA00001946"/>
    </source>
</evidence>
<reference evidence="13 14" key="1">
    <citation type="submission" date="2018-05" db="EMBL/GenBank/DDBJ databases">
        <title>Genomic Encyclopedia of Type Strains, Phase IV (KMG-IV): sequencing the most valuable type-strain genomes for metagenomic binning, comparative biology and taxonomic classification.</title>
        <authorList>
            <person name="Goeker M."/>
        </authorList>
    </citation>
    <scope>NUCLEOTIDE SEQUENCE [LARGE SCALE GENOMIC DNA]</scope>
    <source>
        <strain evidence="13 14">DSM 25350</strain>
    </source>
</reference>
<evidence type="ECO:0000256" key="5">
    <source>
        <dbReference type="ARBA" id="ARBA00022842"/>
    </source>
</evidence>
<dbReference type="PANTHER" id="PTHR12001">
    <property type="entry name" value="GERANYLGERANYL PYROPHOSPHATE SYNTHASE"/>
    <property type="match status" value="1"/>
</dbReference>
<evidence type="ECO:0000256" key="7">
    <source>
        <dbReference type="ARBA" id="ARBA00055029"/>
    </source>
</evidence>
<proteinExistence type="inferred from homology"/>
<dbReference type="OrthoDB" id="9805316at2"/>
<keyword evidence="14" id="KW-1185">Reference proteome</keyword>
<dbReference type="AlphaFoldDB" id="A0A316FRV2"/>
<dbReference type="InterPro" id="IPR000092">
    <property type="entry name" value="Polyprenyl_synt"/>
</dbReference>
<comment type="catalytic activity">
    <reaction evidence="6">
        <text>5 isopentenyl diphosphate + (2E,6E)-farnesyl diphosphate = all-trans-octaprenyl diphosphate + 5 diphosphate</text>
        <dbReference type="Rhea" id="RHEA:27798"/>
        <dbReference type="ChEBI" id="CHEBI:33019"/>
        <dbReference type="ChEBI" id="CHEBI:57711"/>
        <dbReference type="ChEBI" id="CHEBI:128769"/>
        <dbReference type="ChEBI" id="CHEBI:175763"/>
        <dbReference type="EC" id="2.5.1.90"/>
    </reaction>
</comment>
<comment type="function">
    <text evidence="7">Supplies octaprenyl diphosphate, the precursor for the side chain of the isoprenoid quinones ubiquinone and menaquinone.</text>
</comment>
<protein>
    <recommendedName>
        <fullName evidence="9">Octaprenyl diphosphate synthase</fullName>
        <ecNumber evidence="8">2.5.1.90</ecNumber>
    </recommendedName>
    <alternativeName>
        <fullName evidence="11">All-trans-octaprenyl-diphosphate synthase</fullName>
    </alternativeName>
    <alternativeName>
        <fullName evidence="10">Octaprenyl pyrophosphate synthase</fullName>
    </alternativeName>
</protein>
<keyword evidence="5" id="KW-0460">Magnesium</keyword>
<dbReference type="SUPFAM" id="SSF48576">
    <property type="entry name" value="Terpenoid synthases"/>
    <property type="match status" value="1"/>
</dbReference>
<dbReference type="Proteomes" id="UP000245790">
    <property type="component" value="Unassembled WGS sequence"/>
</dbReference>
<dbReference type="Gene3D" id="1.10.600.10">
    <property type="entry name" value="Farnesyl Diphosphate Synthase"/>
    <property type="match status" value="1"/>
</dbReference>
<dbReference type="GO" id="GO:0046872">
    <property type="term" value="F:metal ion binding"/>
    <property type="evidence" value="ECO:0007669"/>
    <property type="project" value="UniProtKB-KW"/>
</dbReference>
<evidence type="ECO:0000256" key="11">
    <source>
        <dbReference type="ARBA" id="ARBA00083124"/>
    </source>
</evidence>
<comment type="caution">
    <text evidence="13">The sequence shown here is derived from an EMBL/GenBank/DDBJ whole genome shotgun (WGS) entry which is preliminary data.</text>
</comment>
<evidence type="ECO:0000313" key="14">
    <source>
        <dbReference type="Proteomes" id="UP000245790"/>
    </source>
</evidence>
<sequence>MPTNTLTFDAIKQVIEPDITATNQLIFNELKSDVALINQLGFYIVNSGGKRLRPNLVLLSANALNYTGHHHHTLAAVIEFIHTATLLHDDVVDDSSLRRGKETANALFGNEASVLTGDFLYSRAFQMMNRVHSMAVMDLLADTTNLIAEGEVLQLMNCNEPDISESDYYEVIRRKTAILFAAACELGAILAGRDDLREPMHQYGLNLGMAFQVVDDLLDYISSADAMGKNVGDDLAEGKPTLPVMYAMQHGNSEQSDIIRNAIKQGDNSQLSDVLLTIQQTGALDYCRKQAERFSNQANQALEVLPDSHYKQALLQLTELALARTQ</sequence>
<dbReference type="GO" id="GO:0008299">
    <property type="term" value="P:isoprenoid biosynthetic process"/>
    <property type="evidence" value="ECO:0007669"/>
    <property type="project" value="InterPro"/>
</dbReference>
<dbReference type="FunFam" id="1.10.600.10:FF:000002">
    <property type="entry name" value="Octaprenyl diphosphate synthase"/>
    <property type="match status" value="1"/>
</dbReference>
<dbReference type="CDD" id="cd00685">
    <property type="entry name" value="Trans_IPPS_HT"/>
    <property type="match status" value="1"/>
</dbReference>
<comment type="similarity">
    <text evidence="2 12">Belongs to the FPP/GGPP synthase family.</text>
</comment>
<evidence type="ECO:0000313" key="13">
    <source>
        <dbReference type="EMBL" id="PWK50902.1"/>
    </source>
</evidence>
<dbReference type="PROSITE" id="PS00723">
    <property type="entry name" value="POLYPRENYL_SYNTHASE_1"/>
    <property type="match status" value="1"/>
</dbReference>
<evidence type="ECO:0000256" key="6">
    <source>
        <dbReference type="ARBA" id="ARBA00051506"/>
    </source>
</evidence>